<accession>W0AHP9</accession>
<dbReference type="Proteomes" id="UP000018851">
    <property type="component" value="Chromosome"/>
</dbReference>
<proteinExistence type="predicted"/>
<keyword evidence="3" id="KW-1185">Reference proteome</keyword>
<evidence type="ECO:0000313" key="2">
    <source>
        <dbReference type="EMBL" id="AHE55828.1"/>
    </source>
</evidence>
<dbReference type="PATRIC" id="fig|1123269.5.peg.4096"/>
<evidence type="ECO:0000313" key="3">
    <source>
        <dbReference type="Proteomes" id="UP000018851"/>
    </source>
</evidence>
<organism evidence="2 3">
    <name type="scientific">Sphingomonas sanxanigenens DSM 19645 = NX02</name>
    <dbReference type="NCBI Taxonomy" id="1123269"/>
    <lineage>
        <taxon>Bacteria</taxon>
        <taxon>Pseudomonadati</taxon>
        <taxon>Pseudomonadota</taxon>
        <taxon>Alphaproteobacteria</taxon>
        <taxon>Sphingomonadales</taxon>
        <taxon>Sphingomonadaceae</taxon>
        <taxon>Sphingomonas</taxon>
    </lineage>
</organism>
<keyword evidence="1" id="KW-0732">Signal</keyword>
<reference evidence="2 3" key="1">
    <citation type="submission" date="2013-07" db="EMBL/GenBank/DDBJ databases">
        <title>Completed genome of Sphingomonas sanxanigenens NX02.</title>
        <authorList>
            <person name="Ma T."/>
            <person name="Huang H."/>
            <person name="Wu M."/>
            <person name="Li X."/>
            <person name="Li G."/>
        </authorList>
    </citation>
    <scope>NUCLEOTIDE SEQUENCE [LARGE SCALE GENOMIC DNA]</scope>
    <source>
        <strain evidence="2 3">NX02</strain>
    </source>
</reference>
<protein>
    <recommendedName>
        <fullName evidence="4">Peptidase A2 domain-containing protein</fullName>
    </recommendedName>
</protein>
<feature type="chain" id="PRO_5004786293" description="Peptidase A2 domain-containing protein" evidence="1">
    <location>
        <begin position="24"/>
        <end position="291"/>
    </location>
</feature>
<evidence type="ECO:0008006" key="4">
    <source>
        <dbReference type="Google" id="ProtNLM"/>
    </source>
</evidence>
<dbReference type="InterPro" id="IPR021109">
    <property type="entry name" value="Peptidase_aspartic_dom_sf"/>
</dbReference>
<name>W0AHP9_9SPHN</name>
<evidence type="ECO:0000256" key="1">
    <source>
        <dbReference type="SAM" id="SignalP"/>
    </source>
</evidence>
<gene>
    <name evidence="2" type="ORF">NX02_20935</name>
</gene>
<dbReference type="SUPFAM" id="SSF50630">
    <property type="entry name" value="Acid proteases"/>
    <property type="match status" value="1"/>
</dbReference>
<dbReference type="EMBL" id="CP006644">
    <property type="protein sequence ID" value="AHE55828.1"/>
    <property type="molecule type" value="Genomic_DNA"/>
</dbReference>
<dbReference type="AlphaFoldDB" id="W0AHP9"/>
<dbReference type="HOGENOM" id="CLU_956149_0_0_5"/>
<dbReference type="eggNOG" id="ENOG5031K31">
    <property type="taxonomic scope" value="Bacteria"/>
</dbReference>
<sequence>MKMRGRGFGLALIGLALAMPAMAQAEQAPTGHALAAPEASIQLERWRTRWVLPVTVGGKPRKLLFDTGGGITALSRETVTDAGCTPWGRLTGFRMFGDRGDGGRCTGVTVAMPGYSVTPPAMGLINLGKLNPADAPLDGLASLNLFDGKTITLDLAHGRLVVESAASRTARIATMMPLKVRLVREVQGLALAVMVEVPTPKGPVWMELDSGNGGTVLVARHVAEAFGLDPVAEGKQTARFAITPAVTVNSADAFTPDMIMDGNLGMPFLKNWILTFDLKDGSAWIAPAAQE</sequence>
<feature type="signal peptide" evidence="1">
    <location>
        <begin position="1"/>
        <end position="23"/>
    </location>
</feature>
<dbReference type="KEGG" id="ssan:NX02_20935"/>